<comment type="catalytic activity">
    <reaction evidence="16 17">
        <text>DNA(n) + a 2'-deoxyribonucleoside 5'-triphosphate = DNA(n+1) + diphosphate</text>
        <dbReference type="Rhea" id="RHEA:22508"/>
        <dbReference type="Rhea" id="RHEA-COMP:17339"/>
        <dbReference type="Rhea" id="RHEA-COMP:17340"/>
        <dbReference type="ChEBI" id="CHEBI:33019"/>
        <dbReference type="ChEBI" id="CHEBI:61560"/>
        <dbReference type="ChEBI" id="CHEBI:173112"/>
        <dbReference type="EC" id="2.7.7.7"/>
    </reaction>
</comment>
<keyword evidence="4 17" id="KW-0515">Mutator protein</keyword>
<dbReference type="GO" id="GO:0006281">
    <property type="term" value="P:DNA repair"/>
    <property type="evidence" value="ECO:0007669"/>
    <property type="project" value="UniProtKB-UniRule"/>
</dbReference>
<dbReference type="Pfam" id="PF11799">
    <property type="entry name" value="IMS_C"/>
    <property type="match status" value="1"/>
</dbReference>
<keyword evidence="12 17" id="KW-0239">DNA-directed DNA polymerase</keyword>
<evidence type="ECO:0000256" key="9">
    <source>
        <dbReference type="ARBA" id="ARBA00022723"/>
    </source>
</evidence>
<dbReference type="Gene3D" id="3.30.70.270">
    <property type="match status" value="1"/>
</dbReference>
<dbReference type="NCBIfam" id="NF002751">
    <property type="entry name" value="PRK02794.1"/>
    <property type="match status" value="1"/>
</dbReference>
<evidence type="ECO:0000256" key="16">
    <source>
        <dbReference type="ARBA" id="ARBA00049244"/>
    </source>
</evidence>
<organism evidence="19 20">
    <name type="scientific">Shimia aestuarii</name>
    <dbReference type="NCBI Taxonomy" id="254406"/>
    <lineage>
        <taxon>Bacteria</taxon>
        <taxon>Pseudomonadati</taxon>
        <taxon>Pseudomonadota</taxon>
        <taxon>Alphaproteobacteria</taxon>
        <taxon>Rhodobacterales</taxon>
        <taxon>Roseobacteraceae</taxon>
    </lineage>
</organism>
<dbReference type="GO" id="GO:0009432">
    <property type="term" value="P:SOS response"/>
    <property type="evidence" value="ECO:0007669"/>
    <property type="project" value="TreeGrafter"/>
</dbReference>
<gene>
    <name evidence="17" type="primary">dinB</name>
    <name evidence="19" type="ORF">SAMN04488042_11018</name>
</gene>
<dbReference type="InterPro" id="IPR022880">
    <property type="entry name" value="DNApol_IV"/>
</dbReference>
<evidence type="ECO:0000256" key="4">
    <source>
        <dbReference type="ARBA" id="ARBA00022457"/>
    </source>
</evidence>
<dbReference type="GO" id="GO:0003887">
    <property type="term" value="F:DNA-directed DNA polymerase activity"/>
    <property type="evidence" value="ECO:0007669"/>
    <property type="project" value="UniProtKB-UniRule"/>
</dbReference>
<dbReference type="EC" id="2.7.7.7" evidence="17"/>
<dbReference type="Proteomes" id="UP000199144">
    <property type="component" value="Unassembled WGS sequence"/>
</dbReference>
<feature type="binding site" evidence="17">
    <location>
        <position position="41"/>
    </location>
    <ligand>
        <name>Mg(2+)</name>
        <dbReference type="ChEBI" id="CHEBI:18420"/>
    </ligand>
</feature>
<keyword evidence="14 17" id="KW-0234">DNA repair</keyword>
<dbReference type="PANTHER" id="PTHR11076">
    <property type="entry name" value="DNA REPAIR POLYMERASE UMUC / TRANSFERASE FAMILY MEMBER"/>
    <property type="match status" value="1"/>
</dbReference>
<evidence type="ECO:0000256" key="12">
    <source>
        <dbReference type="ARBA" id="ARBA00022932"/>
    </source>
</evidence>
<evidence type="ECO:0000256" key="7">
    <source>
        <dbReference type="ARBA" id="ARBA00022695"/>
    </source>
</evidence>
<keyword evidence="13 17" id="KW-0238">DNA-binding</keyword>
<dbReference type="Gene3D" id="3.30.1490.100">
    <property type="entry name" value="DNA polymerase, Y-family, little finger domain"/>
    <property type="match status" value="1"/>
</dbReference>
<evidence type="ECO:0000256" key="6">
    <source>
        <dbReference type="ARBA" id="ARBA00022679"/>
    </source>
</evidence>
<protein>
    <recommendedName>
        <fullName evidence="17">DNA polymerase IV</fullName>
        <shortName evidence="17">Pol IV</shortName>
        <ecNumber evidence="17">2.7.7.7</ecNumber>
    </recommendedName>
</protein>
<evidence type="ECO:0000256" key="17">
    <source>
        <dbReference type="HAMAP-Rule" id="MF_01113"/>
    </source>
</evidence>
<keyword evidence="7 17" id="KW-0548">Nucleotidyltransferase</keyword>
<dbReference type="AlphaFoldDB" id="A0A1I4S5Z7"/>
<dbReference type="SUPFAM" id="SSF100879">
    <property type="entry name" value="Lesion bypass DNA polymerase (Y-family), little finger domain"/>
    <property type="match status" value="1"/>
</dbReference>
<dbReference type="InterPro" id="IPR043502">
    <property type="entry name" value="DNA/RNA_pol_sf"/>
</dbReference>
<keyword evidence="8 17" id="KW-0235">DNA replication</keyword>
<dbReference type="GO" id="GO:0005829">
    <property type="term" value="C:cytosol"/>
    <property type="evidence" value="ECO:0007669"/>
    <property type="project" value="TreeGrafter"/>
</dbReference>
<feature type="active site" evidence="17">
    <location>
        <position position="135"/>
    </location>
</feature>
<dbReference type="FunFam" id="3.30.1490.100:FF:000004">
    <property type="entry name" value="DNA polymerase IV"/>
    <property type="match status" value="1"/>
</dbReference>
<keyword evidence="10 17" id="KW-0227">DNA damage</keyword>
<comment type="subcellular location">
    <subcellularLocation>
        <location evidence="1 17">Cytoplasm</location>
    </subcellularLocation>
</comment>
<evidence type="ECO:0000256" key="5">
    <source>
        <dbReference type="ARBA" id="ARBA00022490"/>
    </source>
</evidence>
<dbReference type="SUPFAM" id="SSF56672">
    <property type="entry name" value="DNA/RNA polymerases"/>
    <property type="match status" value="1"/>
</dbReference>
<keyword evidence="5 17" id="KW-0963">Cytoplasm</keyword>
<keyword evidence="9 17" id="KW-0479">Metal-binding</keyword>
<comment type="function">
    <text evidence="15 17">Poorly processive, error-prone DNA polymerase involved in untargeted mutagenesis. Copies undamaged DNA at stalled replication forks, which arise in vivo from mismatched or misaligned primer ends. These misaligned primers can be extended by PolIV. Exhibits no 3'-5' exonuclease (proofreading) activity. May be involved in translesional synthesis, in conjunction with the beta clamp from PolIII.</text>
</comment>
<dbReference type="PROSITE" id="PS50173">
    <property type="entry name" value="UMUC"/>
    <property type="match status" value="1"/>
</dbReference>
<comment type="cofactor">
    <cofactor evidence="17">
        <name>Mg(2+)</name>
        <dbReference type="ChEBI" id="CHEBI:18420"/>
    </cofactor>
    <text evidence="17">Binds 2 magnesium ions per subunit.</text>
</comment>
<evidence type="ECO:0000256" key="13">
    <source>
        <dbReference type="ARBA" id="ARBA00023125"/>
    </source>
</evidence>
<evidence type="ECO:0000256" key="1">
    <source>
        <dbReference type="ARBA" id="ARBA00004496"/>
    </source>
</evidence>
<sequence>MPALCRDCLSALHQERRCPSCGSMRIVRHDELFDLTIAHMDCDAFYASVEKRDNPELADKPVIIGGGRRGVVSTACYVARIRGVRSAMPMFQALRLCPEAVVIRPRMSVYAEVSREIRKMMDELTPDIEPLSLDEAFMDLGGTAKLHGAPPAVMLARLTKRMKDELGVTGSIGLSHNKFLAKVASDLDKPRGFSVIGKAETDAFLRDKPVRLIWGIGPAAQDSLERAGIRTFNDLLRWEQEDLTARFGSMGYRLWHLARGQDRRKVSAHAPIKSISNETTFFEDTGDAEILDGHLWRMAEKVSDRAKAKDKAGRVVTLKLKRANHSLISRRLSLRDPTQMADTLYRTARGLFDQVGDQGPYRLLGVGLADLVPADQADLSGDLLDPQAAQRARAERATDEIRKRFGSDAILKGRAMR</sequence>
<dbReference type="Gene3D" id="3.40.1170.60">
    <property type="match status" value="1"/>
</dbReference>
<dbReference type="GO" id="GO:0042276">
    <property type="term" value="P:error-prone translesion synthesis"/>
    <property type="evidence" value="ECO:0007669"/>
    <property type="project" value="TreeGrafter"/>
</dbReference>
<dbReference type="GO" id="GO:0006261">
    <property type="term" value="P:DNA-templated DNA replication"/>
    <property type="evidence" value="ECO:0007669"/>
    <property type="project" value="UniProtKB-UniRule"/>
</dbReference>
<comment type="subunit">
    <text evidence="3 17">Monomer.</text>
</comment>
<evidence type="ECO:0000256" key="14">
    <source>
        <dbReference type="ARBA" id="ARBA00023204"/>
    </source>
</evidence>
<dbReference type="InterPro" id="IPR001126">
    <property type="entry name" value="UmuC"/>
</dbReference>
<evidence type="ECO:0000313" key="19">
    <source>
        <dbReference type="EMBL" id="SFM59936.1"/>
    </source>
</evidence>
<dbReference type="Pfam" id="PF00817">
    <property type="entry name" value="IMS"/>
    <property type="match status" value="1"/>
</dbReference>
<feature type="domain" description="UmuC" evidence="18">
    <location>
        <begin position="37"/>
        <end position="217"/>
    </location>
</feature>
<dbReference type="GO" id="GO:0000287">
    <property type="term" value="F:magnesium ion binding"/>
    <property type="evidence" value="ECO:0007669"/>
    <property type="project" value="UniProtKB-UniRule"/>
</dbReference>
<evidence type="ECO:0000313" key="20">
    <source>
        <dbReference type="Proteomes" id="UP000199144"/>
    </source>
</evidence>
<keyword evidence="6 17" id="KW-0808">Transferase</keyword>
<dbReference type="InterPro" id="IPR043128">
    <property type="entry name" value="Rev_trsase/Diguanyl_cyclase"/>
</dbReference>
<evidence type="ECO:0000259" key="18">
    <source>
        <dbReference type="PROSITE" id="PS50173"/>
    </source>
</evidence>
<evidence type="ECO:0000256" key="15">
    <source>
        <dbReference type="ARBA" id="ARBA00025589"/>
    </source>
</evidence>
<feature type="binding site" evidence="17">
    <location>
        <position position="134"/>
    </location>
    <ligand>
        <name>Mg(2+)</name>
        <dbReference type="ChEBI" id="CHEBI:18420"/>
    </ligand>
</feature>
<evidence type="ECO:0000256" key="3">
    <source>
        <dbReference type="ARBA" id="ARBA00011245"/>
    </source>
</evidence>
<dbReference type="PANTHER" id="PTHR11076:SF33">
    <property type="entry name" value="DNA POLYMERASE KAPPA"/>
    <property type="match status" value="1"/>
</dbReference>
<dbReference type="HAMAP" id="MF_01113">
    <property type="entry name" value="DNApol_IV"/>
    <property type="match status" value="1"/>
</dbReference>
<reference evidence="19 20" key="1">
    <citation type="submission" date="2016-10" db="EMBL/GenBank/DDBJ databases">
        <authorList>
            <person name="de Groot N.N."/>
        </authorList>
    </citation>
    <scope>NUCLEOTIDE SEQUENCE [LARGE SCALE GENOMIC DNA]</scope>
    <source>
        <strain evidence="19 20">DSM 15283</strain>
    </source>
</reference>
<dbReference type="InterPro" id="IPR050116">
    <property type="entry name" value="DNA_polymerase-Y"/>
</dbReference>
<evidence type="ECO:0000256" key="10">
    <source>
        <dbReference type="ARBA" id="ARBA00022763"/>
    </source>
</evidence>
<keyword evidence="20" id="KW-1185">Reference proteome</keyword>
<dbReference type="OrthoDB" id="9808813at2"/>
<comment type="similarity">
    <text evidence="2 17">Belongs to the DNA polymerase type-Y family.</text>
</comment>
<accession>A0A1I4S5Z7</accession>
<name>A0A1I4S5Z7_9RHOB</name>
<dbReference type="InterPro" id="IPR017961">
    <property type="entry name" value="DNA_pol_Y-fam_little_finger"/>
</dbReference>
<dbReference type="Gene3D" id="1.10.150.20">
    <property type="entry name" value="5' to 3' exonuclease, C-terminal subdomain"/>
    <property type="match status" value="1"/>
</dbReference>
<dbReference type="STRING" id="254406.SAMN04488042_11018"/>
<dbReference type="EMBL" id="FOTQ01000010">
    <property type="protein sequence ID" value="SFM59936.1"/>
    <property type="molecule type" value="Genomic_DNA"/>
</dbReference>
<evidence type="ECO:0000256" key="8">
    <source>
        <dbReference type="ARBA" id="ARBA00022705"/>
    </source>
</evidence>
<dbReference type="RefSeq" id="WP_093095900.1">
    <property type="nucleotide sequence ID" value="NZ_FOTQ01000010.1"/>
</dbReference>
<dbReference type="NCBIfam" id="NF002677">
    <property type="entry name" value="PRK02406.1"/>
    <property type="match status" value="1"/>
</dbReference>
<dbReference type="InterPro" id="IPR036775">
    <property type="entry name" value="DNA_pol_Y-fam_lit_finger_sf"/>
</dbReference>
<proteinExistence type="inferred from homology"/>
<evidence type="ECO:0000256" key="2">
    <source>
        <dbReference type="ARBA" id="ARBA00010945"/>
    </source>
</evidence>
<feature type="site" description="Substrate discrimination" evidence="17">
    <location>
        <position position="46"/>
    </location>
</feature>
<evidence type="ECO:0000256" key="11">
    <source>
        <dbReference type="ARBA" id="ARBA00022842"/>
    </source>
</evidence>
<dbReference type="FunFam" id="3.40.1170.60:FF:000001">
    <property type="entry name" value="DNA polymerase IV"/>
    <property type="match status" value="1"/>
</dbReference>
<keyword evidence="11 17" id="KW-0460">Magnesium</keyword>
<dbReference type="GO" id="GO:0003684">
    <property type="term" value="F:damaged DNA binding"/>
    <property type="evidence" value="ECO:0007669"/>
    <property type="project" value="InterPro"/>
</dbReference>
<dbReference type="CDD" id="cd03586">
    <property type="entry name" value="PolY_Pol_IV_kappa"/>
    <property type="match status" value="1"/>
</dbReference>